<dbReference type="SMART" id="SM00245">
    <property type="entry name" value="TSPc"/>
    <property type="match status" value="1"/>
</dbReference>
<dbReference type="GO" id="GO:0006508">
    <property type="term" value="P:proteolysis"/>
    <property type="evidence" value="ECO:0007669"/>
    <property type="project" value="InterPro"/>
</dbReference>
<name>A0A0B2BQP4_9ACTN</name>
<evidence type="ECO:0000313" key="2">
    <source>
        <dbReference type="EMBL" id="PJJ54208.1"/>
    </source>
</evidence>
<sequence>MTHVVSPSEQRTAVAVVARLIERHYVFAQDARTYEDALRAGVRLDDTVPAADFCRAATEALRSIDRHFAVTWGTSETVLRVTTTPDDGPAITADVVGSVGVLAVRVFDDADAPAAREVARAAAQELEGCASVIVDLRANPGGWPSMVEYLLAPFLGAHPVHVVTFRSTRAPARMAWTRPDPDLPDLSRVRVIVVVDQHTASAAESFAYALQTTGRATVVGERTAGAANPVELFTDPTGPAVYIPTGAPIDPRSGTNWDHVGVRPDVGAPSGDALAVARDLSTVAAPPSG</sequence>
<dbReference type="OrthoDB" id="6397760at2"/>
<dbReference type="Gene3D" id="3.90.226.10">
    <property type="entry name" value="2-enoyl-CoA Hydratase, Chain A, domain 1"/>
    <property type="match status" value="1"/>
</dbReference>
<dbReference type="EMBL" id="PGEZ01000002">
    <property type="protein sequence ID" value="PJJ54208.1"/>
    <property type="molecule type" value="Genomic_DNA"/>
</dbReference>
<dbReference type="Pfam" id="PF03572">
    <property type="entry name" value="Peptidase_S41"/>
    <property type="match status" value="1"/>
</dbReference>
<dbReference type="PANTHER" id="PTHR11261">
    <property type="entry name" value="INTERPHOTORECEPTOR RETINOID-BINDING PROTEIN"/>
    <property type="match status" value="1"/>
</dbReference>
<dbReference type="AlphaFoldDB" id="A0A0B2BQP4"/>
<gene>
    <name evidence="2" type="ORF">CLV56_3716</name>
</gene>
<organism evidence="2 3">
    <name type="scientific">Mumia flava</name>
    <dbReference type="NCBI Taxonomy" id="1348852"/>
    <lineage>
        <taxon>Bacteria</taxon>
        <taxon>Bacillati</taxon>
        <taxon>Actinomycetota</taxon>
        <taxon>Actinomycetes</taxon>
        <taxon>Propionibacteriales</taxon>
        <taxon>Nocardioidaceae</taxon>
        <taxon>Mumia</taxon>
    </lineage>
</organism>
<dbReference type="Proteomes" id="UP000230842">
    <property type="component" value="Unassembled WGS sequence"/>
</dbReference>
<reference evidence="2 3" key="1">
    <citation type="submission" date="2017-11" db="EMBL/GenBank/DDBJ databases">
        <title>Genomic Encyclopedia of Archaeal and Bacterial Type Strains, Phase II (KMG-II): From Individual Species to Whole Genera.</title>
        <authorList>
            <person name="Goeker M."/>
        </authorList>
    </citation>
    <scope>NUCLEOTIDE SEQUENCE [LARGE SCALE GENOMIC DNA]</scope>
    <source>
        <strain evidence="2 3">DSM 27763</strain>
    </source>
</reference>
<comment type="caution">
    <text evidence="2">The sequence shown here is derived from an EMBL/GenBank/DDBJ whole genome shotgun (WGS) entry which is preliminary data.</text>
</comment>
<dbReference type="CDD" id="cd07563">
    <property type="entry name" value="Peptidase_S41_IRBP"/>
    <property type="match status" value="1"/>
</dbReference>
<evidence type="ECO:0000259" key="1">
    <source>
        <dbReference type="SMART" id="SM00245"/>
    </source>
</evidence>
<dbReference type="InterPro" id="IPR029045">
    <property type="entry name" value="ClpP/crotonase-like_dom_sf"/>
</dbReference>
<feature type="domain" description="Tail specific protease" evidence="1">
    <location>
        <begin position="74"/>
        <end position="269"/>
    </location>
</feature>
<proteinExistence type="predicted"/>
<dbReference type="Gene3D" id="3.30.750.44">
    <property type="match status" value="1"/>
</dbReference>
<dbReference type="PANTHER" id="PTHR11261:SF3">
    <property type="entry name" value="RETINOL-BINDING PROTEIN 3"/>
    <property type="match status" value="1"/>
</dbReference>
<dbReference type="SUPFAM" id="SSF52096">
    <property type="entry name" value="ClpP/crotonase"/>
    <property type="match status" value="1"/>
</dbReference>
<dbReference type="GO" id="GO:0008236">
    <property type="term" value="F:serine-type peptidase activity"/>
    <property type="evidence" value="ECO:0007669"/>
    <property type="project" value="InterPro"/>
</dbReference>
<dbReference type="InterPro" id="IPR005151">
    <property type="entry name" value="Tail-specific_protease"/>
</dbReference>
<evidence type="ECO:0000313" key="3">
    <source>
        <dbReference type="Proteomes" id="UP000230842"/>
    </source>
</evidence>
<dbReference type="RefSeq" id="WP_039339499.1">
    <property type="nucleotide sequence ID" value="NZ_PGEZ01000002.1"/>
</dbReference>
<accession>A0A0B2BQP4</accession>
<protein>
    <submittedName>
        <fullName evidence="2">Peptidase S41-like protein</fullName>
    </submittedName>
</protein>
<keyword evidence="3" id="KW-1185">Reference proteome</keyword>